<organism evidence="5 6">
    <name type="scientific">Candidatus Methylumidiphilus alinenensis</name>
    <dbReference type="NCBI Taxonomy" id="2202197"/>
    <lineage>
        <taxon>Bacteria</taxon>
        <taxon>Pseudomonadati</taxon>
        <taxon>Pseudomonadota</taxon>
        <taxon>Gammaproteobacteria</taxon>
        <taxon>Methylococcales</taxon>
        <taxon>Candidatus Methylumidiphilus</taxon>
    </lineage>
</organism>
<evidence type="ECO:0000256" key="2">
    <source>
        <dbReference type="ARBA" id="ARBA00012737"/>
    </source>
</evidence>
<dbReference type="Gene3D" id="3.40.50.620">
    <property type="entry name" value="HUPs"/>
    <property type="match status" value="1"/>
</dbReference>
<comment type="catalytic activity">
    <reaction evidence="3">
        <text>L-aspartate + L-glutamine + ATP + H2O = L-asparagine + L-glutamate + AMP + diphosphate + H(+)</text>
        <dbReference type="Rhea" id="RHEA:12228"/>
        <dbReference type="ChEBI" id="CHEBI:15377"/>
        <dbReference type="ChEBI" id="CHEBI:15378"/>
        <dbReference type="ChEBI" id="CHEBI:29985"/>
        <dbReference type="ChEBI" id="CHEBI:29991"/>
        <dbReference type="ChEBI" id="CHEBI:30616"/>
        <dbReference type="ChEBI" id="CHEBI:33019"/>
        <dbReference type="ChEBI" id="CHEBI:58048"/>
        <dbReference type="ChEBI" id="CHEBI:58359"/>
        <dbReference type="ChEBI" id="CHEBI:456215"/>
        <dbReference type="EC" id="6.3.5.4"/>
    </reaction>
</comment>
<dbReference type="EC" id="6.3.5.4" evidence="2"/>
<evidence type="ECO:0000256" key="1">
    <source>
        <dbReference type="ARBA" id="ARBA00005187"/>
    </source>
</evidence>
<accession>A0A2W4RZ32</accession>
<dbReference type="GO" id="GO:0004066">
    <property type="term" value="F:asparagine synthase (glutamine-hydrolyzing) activity"/>
    <property type="evidence" value="ECO:0007669"/>
    <property type="project" value="UniProtKB-EC"/>
</dbReference>
<name>A0A2W4RZ32_9GAMM</name>
<protein>
    <recommendedName>
        <fullName evidence="2">asparagine synthase (glutamine-hydrolyzing)</fullName>
        <ecNumber evidence="2">6.3.5.4</ecNumber>
    </recommendedName>
</protein>
<dbReference type="Pfam" id="PF00733">
    <property type="entry name" value="Asn_synthase"/>
    <property type="match status" value="1"/>
</dbReference>
<dbReference type="PANTHER" id="PTHR43284:SF1">
    <property type="entry name" value="ASPARAGINE SYNTHETASE"/>
    <property type="match status" value="1"/>
</dbReference>
<dbReference type="PANTHER" id="PTHR43284">
    <property type="entry name" value="ASPARAGINE SYNTHETASE (GLUTAMINE-HYDROLYZING)"/>
    <property type="match status" value="1"/>
</dbReference>
<sequence>QGGDELFCGYPRYQVFNATGKLDRWPLALRQAMVKLAVRLPGAWEGWLGSNIRRVRRVLVELGEPAAIRFLNLCANTPQAEISRIWSPAVRDALHDETFRDDDLRHIVATGLNGLSALQERDLTVYLPNHNLNYTDKMSMAVGVEARVPLLDMELVNTVPRYPHAWLLGRETKVLLRETARGIVPDAIINRPKAGFGAPYRKWLRYDLAGMWHELTSESAVKARGWFDYDALQDARARSQNGQDDLYMLQWAVLTMELWARQFIDGKLP</sequence>
<dbReference type="SUPFAM" id="SSF52402">
    <property type="entry name" value="Adenine nucleotide alpha hydrolases-like"/>
    <property type="match status" value="1"/>
</dbReference>
<feature type="domain" description="Asparagine synthetase" evidence="4">
    <location>
        <begin position="1"/>
        <end position="261"/>
    </location>
</feature>
<dbReference type="InterPro" id="IPR051786">
    <property type="entry name" value="ASN_synthetase/amidase"/>
</dbReference>
<dbReference type="EMBL" id="QJPH01000585">
    <property type="protein sequence ID" value="PZN69150.1"/>
    <property type="molecule type" value="Genomic_DNA"/>
</dbReference>
<evidence type="ECO:0000256" key="3">
    <source>
        <dbReference type="ARBA" id="ARBA00048741"/>
    </source>
</evidence>
<evidence type="ECO:0000313" key="5">
    <source>
        <dbReference type="EMBL" id="PZN69150.1"/>
    </source>
</evidence>
<proteinExistence type="predicted"/>
<dbReference type="InterPro" id="IPR014729">
    <property type="entry name" value="Rossmann-like_a/b/a_fold"/>
</dbReference>
<dbReference type="Proteomes" id="UP000249396">
    <property type="component" value="Unassembled WGS sequence"/>
</dbReference>
<gene>
    <name evidence="5" type="ORF">DM484_30280</name>
</gene>
<comment type="pathway">
    <text evidence="1">Amino-acid biosynthesis; L-asparagine biosynthesis; L-asparagine from L-aspartate (L-Gln route): step 1/1.</text>
</comment>
<dbReference type="GO" id="GO:0005829">
    <property type="term" value="C:cytosol"/>
    <property type="evidence" value="ECO:0007669"/>
    <property type="project" value="TreeGrafter"/>
</dbReference>
<comment type="caution">
    <text evidence="5">The sequence shown here is derived from an EMBL/GenBank/DDBJ whole genome shotgun (WGS) entry which is preliminary data.</text>
</comment>
<evidence type="ECO:0000313" key="6">
    <source>
        <dbReference type="Proteomes" id="UP000249396"/>
    </source>
</evidence>
<reference evidence="5 6" key="1">
    <citation type="journal article" date="2018" name="Aquat. Microb. Ecol.">
        <title>Gammaproteobacterial methanotrophs dominate.</title>
        <authorList>
            <person name="Rissanen A.J."/>
            <person name="Saarenheimo J."/>
            <person name="Tiirola M."/>
            <person name="Peura S."/>
            <person name="Aalto S.L."/>
            <person name="Karvinen A."/>
            <person name="Nykanen H."/>
        </authorList>
    </citation>
    <scope>NUCLEOTIDE SEQUENCE [LARGE SCALE GENOMIC DNA]</scope>
    <source>
        <strain evidence="5">AMbin10</strain>
    </source>
</reference>
<evidence type="ECO:0000259" key="4">
    <source>
        <dbReference type="Pfam" id="PF00733"/>
    </source>
</evidence>
<feature type="non-terminal residue" evidence="5">
    <location>
        <position position="1"/>
    </location>
</feature>
<dbReference type="AlphaFoldDB" id="A0A2W4RZ32"/>
<dbReference type="InterPro" id="IPR001962">
    <property type="entry name" value="Asn_synthase"/>
</dbReference>
<dbReference type="CDD" id="cd01991">
    <property type="entry name" value="Asn_synthase_B_C"/>
    <property type="match status" value="1"/>
</dbReference>
<dbReference type="GO" id="GO:0006529">
    <property type="term" value="P:asparagine biosynthetic process"/>
    <property type="evidence" value="ECO:0007669"/>
    <property type="project" value="InterPro"/>
</dbReference>